<dbReference type="GeneID" id="55609394"/>
<gene>
    <name evidence="1" type="primary">252</name>
    <name evidence="1" type="ORF">SEA_ANNADREAMY_252</name>
</gene>
<dbReference type="KEGG" id="vg:55609394"/>
<keyword evidence="2" id="KW-1185">Reference proteome</keyword>
<organism evidence="1 2">
    <name type="scientific">Streptomyces phage Annadreamy</name>
    <dbReference type="NCBI Taxonomy" id="2250335"/>
    <lineage>
        <taxon>Viruses</taxon>
        <taxon>Duplodnaviria</taxon>
        <taxon>Heunggongvirae</taxon>
        <taxon>Uroviricota</taxon>
        <taxon>Caudoviricetes</taxon>
        <taxon>Stanwilliamsviridae</taxon>
        <taxon>Loccivirinae</taxon>
        <taxon>Annadreamyvirus</taxon>
        <taxon>Annadreamyvirus annadreamy</taxon>
    </lineage>
</organism>
<proteinExistence type="predicted"/>
<reference evidence="1 2" key="1">
    <citation type="submission" date="2018-06" db="EMBL/GenBank/DDBJ databases">
        <authorList>
            <person name="Moussa A."/>
            <person name="Couoh J.M."/>
            <person name="Harbem L."/>
            <person name="Okocha J.C."/>
            <person name="Taylor D."/>
            <person name="Teutsch A.B."/>
            <person name="Smith B.R."/>
            <person name="Suri N."/>
            <person name="Layton S.R."/>
            <person name="Kim T."/>
            <person name="Hughes L.E."/>
            <person name="Garlena R.A."/>
            <person name="Russell D.A."/>
            <person name="Pope W.H."/>
            <person name="Jacobs-Sera D."/>
            <person name="Hatfull G.F."/>
        </authorList>
    </citation>
    <scope>NUCLEOTIDE SEQUENCE [LARGE SCALE GENOMIC DNA]</scope>
</reference>
<evidence type="ECO:0000313" key="1">
    <source>
        <dbReference type="EMBL" id="AXG66331.1"/>
    </source>
</evidence>
<evidence type="ECO:0000313" key="2">
    <source>
        <dbReference type="Proteomes" id="UP000259354"/>
    </source>
</evidence>
<protein>
    <submittedName>
        <fullName evidence="1">Uncharacterized protein</fullName>
    </submittedName>
</protein>
<dbReference type="Proteomes" id="UP000259354">
    <property type="component" value="Segment"/>
</dbReference>
<accession>A0A345GTQ9</accession>
<dbReference type="RefSeq" id="YP_009839185.1">
    <property type="nucleotide sequence ID" value="NC_048719.1"/>
</dbReference>
<sequence>MFRLTKNGRVYNPTSVKRWYPRASRESGYEGSWVAFQVPYYRAWHEWNGKRFEILHKGSMWSLAREIRKSKKFAEKYPNEAAEFVLHYEKYWVTEWELLCPWCGARPDQWEMDCDGNFPVASCGSPQCDQLRRCEGCGRDGEAHINNLCDPCYESEYNRPVPQRRK</sequence>
<name>A0A345GTQ9_9CAUD</name>
<dbReference type="EMBL" id="MH536811">
    <property type="protein sequence ID" value="AXG66331.1"/>
    <property type="molecule type" value="Genomic_DNA"/>
</dbReference>